<accession>A0ACB7FXR3</accession>
<evidence type="ECO:0000313" key="2">
    <source>
        <dbReference type="Proteomes" id="UP000091857"/>
    </source>
</evidence>
<organism evidence="1 2">
    <name type="scientific">Manihot esculenta</name>
    <name type="common">Cassava</name>
    <name type="synonym">Jatropha manihot</name>
    <dbReference type="NCBI Taxonomy" id="3983"/>
    <lineage>
        <taxon>Eukaryota</taxon>
        <taxon>Viridiplantae</taxon>
        <taxon>Streptophyta</taxon>
        <taxon>Embryophyta</taxon>
        <taxon>Tracheophyta</taxon>
        <taxon>Spermatophyta</taxon>
        <taxon>Magnoliopsida</taxon>
        <taxon>eudicotyledons</taxon>
        <taxon>Gunneridae</taxon>
        <taxon>Pentapetalae</taxon>
        <taxon>rosids</taxon>
        <taxon>fabids</taxon>
        <taxon>Malpighiales</taxon>
        <taxon>Euphorbiaceae</taxon>
        <taxon>Crotonoideae</taxon>
        <taxon>Manihoteae</taxon>
        <taxon>Manihot</taxon>
    </lineage>
</organism>
<comment type="caution">
    <text evidence="1">The sequence shown here is derived from an EMBL/GenBank/DDBJ whole genome shotgun (WGS) entry which is preliminary data.</text>
</comment>
<proteinExistence type="predicted"/>
<keyword evidence="2" id="KW-1185">Reference proteome</keyword>
<dbReference type="Proteomes" id="UP000091857">
    <property type="component" value="Chromosome 18"/>
</dbReference>
<dbReference type="EMBL" id="CM004404">
    <property type="protein sequence ID" value="KAG8632779.1"/>
    <property type="molecule type" value="Genomic_DNA"/>
</dbReference>
<name>A0ACB7FXR3_MANES</name>
<gene>
    <name evidence="1" type="ORF">MANES_18G057600v8</name>
</gene>
<reference evidence="2" key="1">
    <citation type="journal article" date="2016" name="Nat. Biotechnol.">
        <title>Sequencing wild and cultivated cassava and related species reveals extensive interspecific hybridization and genetic diversity.</title>
        <authorList>
            <person name="Bredeson J.V."/>
            <person name="Lyons J.B."/>
            <person name="Prochnik S.E."/>
            <person name="Wu G.A."/>
            <person name="Ha C.M."/>
            <person name="Edsinger-Gonzales E."/>
            <person name="Grimwood J."/>
            <person name="Schmutz J."/>
            <person name="Rabbi I.Y."/>
            <person name="Egesi C."/>
            <person name="Nauluvula P."/>
            <person name="Lebot V."/>
            <person name="Ndunguru J."/>
            <person name="Mkamilo G."/>
            <person name="Bart R.S."/>
            <person name="Setter T.L."/>
            <person name="Gleadow R.M."/>
            <person name="Kulakow P."/>
            <person name="Ferguson M.E."/>
            <person name="Rounsley S."/>
            <person name="Rokhsar D.S."/>
        </authorList>
    </citation>
    <scope>NUCLEOTIDE SEQUENCE [LARGE SCALE GENOMIC DNA]</scope>
    <source>
        <strain evidence="2">cv. AM560-2</strain>
    </source>
</reference>
<sequence>MGTQEIEASPPSKKLADDEDEISPIEQVRLTVPNTDDPSLPVWTFRMWFLGLFSCCLLSFLNQFFAYRTEPLIITQITVQVATLPIGRFMAAVLPKKRFTIPGFGAREFSLNPGPFNVKEHVLISIFANAGCAFGTGSAMAVGIVTIIKAFYGRNISFFSSWILIISTQVLGYGWAGLLRKYVVEPAHMWWPGNLVQISLFTTSHEKEDTENQHRVSRVKFFVIALTCSFIWYLVPGYLFQTLQCMAWVCWAFPKSVTAQQLGSGMRGLGLGALTLQDWSTIASFLPSPLLTPFFAIVNVFIGLVLLMYVVTPVAFWGLNLYDAKRYPLFSSHLFDSQGARYNLTAIVNDKFELDLAQYERHGRVHLSTFFALIYGFGFAGIAATVTHVALFHGREIYDRYKASYKGKEDIHTRLMKNYKDIPAWWFHVLLFVTIVVSLALCIFLKKDVQMPWWGLLFAAGLAFIFTLPVSIIAATTNMAPGINVISEYIMGSIYPGRPIANVCFKIYGLISMAQAVSFLSDFKLGHYMKIPPRSMFIVQFIGTIYSWNNQPLCGMVASN</sequence>
<evidence type="ECO:0000313" key="1">
    <source>
        <dbReference type="EMBL" id="KAG8632779.1"/>
    </source>
</evidence>
<protein>
    <submittedName>
        <fullName evidence="1">Uncharacterized protein</fullName>
    </submittedName>
</protein>